<keyword evidence="3" id="KW-1185">Reference proteome</keyword>
<evidence type="ECO:0000313" key="3">
    <source>
        <dbReference type="Proteomes" id="UP001172155"/>
    </source>
</evidence>
<comment type="caution">
    <text evidence="2">The sequence shown here is derived from an EMBL/GenBank/DDBJ whole genome shotgun (WGS) entry which is preliminary data.</text>
</comment>
<protein>
    <submittedName>
        <fullName evidence="2">Uncharacterized protein</fullName>
    </submittedName>
</protein>
<evidence type="ECO:0000256" key="1">
    <source>
        <dbReference type="SAM" id="MobiDB-lite"/>
    </source>
</evidence>
<evidence type="ECO:0000313" key="2">
    <source>
        <dbReference type="EMBL" id="KAK0741130.1"/>
    </source>
</evidence>
<name>A0AA40EKQ3_9PEZI</name>
<dbReference type="Proteomes" id="UP001172155">
    <property type="component" value="Unassembled WGS sequence"/>
</dbReference>
<proteinExistence type="predicted"/>
<accession>A0AA40EKQ3</accession>
<sequence>MQNRYLVTFKRPSKLPHLGHGQLTTPPSLLKPKAPEKGQPGHKGAPSTSIHTIESPVPSQPSHKHSPTQPSKQYSLSLLVSLLPIKFLPPPTDQLEPNTLVSVTVVSHPRPHPYLASPGRAYFPVSTRTCYSADRCTR</sequence>
<gene>
    <name evidence="2" type="ORF">B0T18DRAFT_224951</name>
</gene>
<dbReference type="EMBL" id="JAUKUD010000006">
    <property type="protein sequence ID" value="KAK0741130.1"/>
    <property type="molecule type" value="Genomic_DNA"/>
</dbReference>
<reference evidence="2" key="1">
    <citation type="submission" date="2023-06" db="EMBL/GenBank/DDBJ databases">
        <title>Genome-scale phylogeny and comparative genomics of the fungal order Sordariales.</title>
        <authorList>
            <consortium name="Lawrence Berkeley National Laboratory"/>
            <person name="Hensen N."/>
            <person name="Bonometti L."/>
            <person name="Westerberg I."/>
            <person name="Brannstrom I.O."/>
            <person name="Guillou S."/>
            <person name="Cros-Aarteil S."/>
            <person name="Calhoun S."/>
            <person name="Haridas S."/>
            <person name="Kuo A."/>
            <person name="Mondo S."/>
            <person name="Pangilinan J."/>
            <person name="Riley R."/>
            <person name="LaButti K."/>
            <person name="Andreopoulos B."/>
            <person name="Lipzen A."/>
            <person name="Chen C."/>
            <person name="Yanf M."/>
            <person name="Daum C."/>
            <person name="Ng V."/>
            <person name="Clum A."/>
            <person name="Steindorff A."/>
            <person name="Ohm R."/>
            <person name="Martin F."/>
            <person name="Silar P."/>
            <person name="Natvig D."/>
            <person name="Lalanne C."/>
            <person name="Gautier V."/>
            <person name="Ament-velasquez S.L."/>
            <person name="Kruys A."/>
            <person name="Hutchinson M.I."/>
            <person name="Powell A.J."/>
            <person name="Barry K."/>
            <person name="Miller A.N."/>
            <person name="Grigoriev I.V."/>
            <person name="Debuchy R."/>
            <person name="Gladieux P."/>
            <person name="Thoren M.H."/>
            <person name="Johannesson H."/>
        </authorList>
    </citation>
    <scope>NUCLEOTIDE SEQUENCE</scope>
    <source>
        <strain evidence="2">SMH3187-1</strain>
    </source>
</reference>
<dbReference type="AlphaFoldDB" id="A0AA40EKQ3"/>
<organism evidence="2 3">
    <name type="scientific">Schizothecium vesticola</name>
    <dbReference type="NCBI Taxonomy" id="314040"/>
    <lineage>
        <taxon>Eukaryota</taxon>
        <taxon>Fungi</taxon>
        <taxon>Dikarya</taxon>
        <taxon>Ascomycota</taxon>
        <taxon>Pezizomycotina</taxon>
        <taxon>Sordariomycetes</taxon>
        <taxon>Sordariomycetidae</taxon>
        <taxon>Sordariales</taxon>
        <taxon>Schizotheciaceae</taxon>
        <taxon>Schizothecium</taxon>
    </lineage>
</organism>
<feature type="region of interest" description="Disordered" evidence="1">
    <location>
        <begin position="1"/>
        <end position="72"/>
    </location>
</feature>